<comment type="caution">
    <text evidence="1">The sequence shown here is derived from an EMBL/GenBank/DDBJ whole genome shotgun (WGS) entry which is preliminary data.</text>
</comment>
<reference evidence="1" key="1">
    <citation type="submission" date="2022-04" db="EMBL/GenBank/DDBJ databases">
        <title>Genome of the entomopathogenic fungus Entomophthora muscae.</title>
        <authorList>
            <person name="Elya C."/>
            <person name="Lovett B.R."/>
            <person name="Lee E."/>
            <person name="Macias A.M."/>
            <person name="Hajek A.E."/>
            <person name="De Bivort B.L."/>
            <person name="Kasson M.T."/>
            <person name="De Fine Licht H.H."/>
            <person name="Stajich J.E."/>
        </authorList>
    </citation>
    <scope>NUCLEOTIDE SEQUENCE</scope>
    <source>
        <strain evidence="1">Berkeley</strain>
    </source>
</reference>
<gene>
    <name evidence="1" type="ORF">DSO57_1028296</name>
</gene>
<sequence>MLHRSLLFRKDRNLQPLPIQTGRSEEYEIEYIHSNRAYYQKHHTWEPLSNLVNAQEAVQLYLNKKNRKGGLLGEEGDGVRIYNSSSLETRAQELDLNPDPGFPQAACPRFPKAKPPQADTKNVGLNGKAIQTEEISAPNGGLIKEPNGGNKFLTISFISLKSTLATNQEPSP</sequence>
<evidence type="ECO:0000313" key="2">
    <source>
        <dbReference type="Proteomes" id="UP001165960"/>
    </source>
</evidence>
<protein>
    <submittedName>
        <fullName evidence="1">Uncharacterized protein</fullName>
    </submittedName>
</protein>
<evidence type="ECO:0000313" key="1">
    <source>
        <dbReference type="EMBL" id="KAJ9060680.1"/>
    </source>
</evidence>
<keyword evidence="2" id="KW-1185">Reference proteome</keyword>
<accession>A0ACC2SEF6</accession>
<dbReference type="EMBL" id="QTSX02005149">
    <property type="protein sequence ID" value="KAJ9060680.1"/>
    <property type="molecule type" value="Genomic_DNA"/>
</dbReference>
<organism evidence="1 2">
    <name type="scientific">Entomophthora muscae</name>
    <dbReference type="NCBI Taxonomy" id="34485"/>
    <lineage>
        <taxon>Eukaryota</taxon>
        <taxon>Fungi</taxon>
        <taxon>Fungi incertae sedis</taxon>
        <taxon>Zoopagomycota</taxon>
        <taxon>Entomophthoromycotina</taxon>
        <taxon>Entomophthoromycetes</taxon>
        <taxon>Entomophthorales</taxon>
        <taxon>Entomophthoraceae</taxon>
        <taxon>Entomophthora</taxon>
    </lineage>
</organism>
<dbReference type="Proteomes" id="UP001165960">
    <property type="component" value="Unassembled WGS sequence"/>
</dbReference>
<proteinExistence type="predicted"/>
<name>A0ACC2SEF6_9FUNG</name>